<dbReference type="Proteomes" id="UP000265515">
    <property type="component" value="Unassembled WGS sequence"/>
</dbReference>
<dbReference type="OMA" id="KMALAGW"/>
<dbReference type="AlphaFoldDB" id="A0A388K404"/>
<proteinExistence type="predicted"/>
<feature type="compositionally biased region" description="Low complexity" evidence="2">
    <location>
        <begin position="168"/>
        <end position="177"/>
    </location>
</feature>
<evidence type="ECO:0000256" key="1">
    <source>
        <dbReference type="SAM" id="Coils"/>
    </source>
</evidence>
<name>A0A388K404_CHABU</name>
<dbReference type="EMBL" id="BFEA01000054">
    <property type="protein sequence ID" value="GBG64771.1"/>
    <property type="molecule type" value="Genomic_DNA"/>
</dbReference>
<evidence type="ECO:0000313" key="4">
    <source>
        <dbReference type="Proteomes" id="UP000265515"/>
    </source>
</evidence>
<sequence length="282" mass="32038">MTSLPHSVDEAEKFLALVKDYAAENKRAENFLRNLRVRSAEVQADVEREAAELARRKLQEQRAEEEREGMIAELTSIQAIANAKKERVEQLQSRIAEGNDIDDKLSGCSVGGKGKVWCGGVHLWESFIEDMMHVNNTIRSLKDKYGKVNLEEKLHLKKMELKEQQQRLQAQVQSATQKESGPGVDPGAVEANCRWEEISKLKLDISSAEAELSSLMQSLSEKKKEHQAHQEKYETFVLDRYLVAADVAKKNAELDELNRTLRQKLQEMYKCENCGHDNLVSA</sequence>
<accession>A0A388K404</accession>
<feature type="region of interest" description="Disordered" evidence="2">
    <location>
        <begin position="168"/>
        <end position="187"/>
    </location>
</feature>
<dbReference type="Gramene" id="GBG64771">
    <property type="protein sequence ID" value="GBG64771"/>
    <property type="gene ID" value="CBR_g46727"/>
</dbReference>
<reference evidence="3 4" key="1">
    <citation type="journal article" date="2018" name="Cell">
        <title>The Chara Genome: Secondary Complexity and Implications for Plant Terrestrialization.</title>
        <authorList>
            <person name="Nishiyama T."/>
            <person name="Sakayama H."/>
            <person name="Vries J.D."/>
            <person name="Buschmann H."/>
            <person name="Saint-Marcoux D."/>
            <person name="Ullrich K.K."/>
            <person name="Haas F.B."/>
            <person name="Vanderstraeten L."/>
            <person name="Becker D."/>
            <person name="Lang D."/>
            <person name="Vosolsobe S."/>
            <person name="Rombauts S."/>
            <person name="Wilhelmsson P.K.I."/>
            <person name="Janitza P."/>
            <person name="Kern R."/>
            <person name="Heyl A."/>
            <person name="Rumpler F."/>
            <person name="Villalobos L.I.A.C."/>
            <person name="Clay J.M."/>
            <person name="Skokan R."/>
            <person name="Toyoda A."/>
            <person name="Suzuki Y."/>
            <person name="Kagoshima H."/>
            <person name="Schijlen E."/>
            <person name="Tajeshwar N."/>
            <person name="Catarino B."/>
            <person name="Hetherington A.J."/>
            <person name="Saltykova A."/>
            <person name="Bonnot C."/>
            <person name="Breuninger H."/>
            <person name="Symeonidi A."/>
            <person name="Radhakrishnan G.V."/>
            <person name="Van Nieuwerburgh F."/>
            <person name="Deforce D."/>
            <person name="Chang C."/>
            <person name="Karol K.G."/>
            <person name="Hedrich R."/>
            <person name="Ulvskov P."/>
            <person name="Glockner G."/>
            <person name="Delwiche C.F."/>
            <person name="Petrasek J."/>
            <person name="Van de Peer Y."/>
            <person name="Friml J."/>
            <person name="Beilby M."/>
            <person name="Dolan L."/>
            <person name="Kohara Y."/>
            <person name="Sugano S."/>
            <person name="Fujiyama A."/>
            <person name="Delaux P.-M."/>
            <person name="Quint M."/>
            <person name="TheiBen G."/>
            <person name="Hagemann M."/>
            <person name="Harholt J."/>
            <person name="Dunand C."/>
            <person name="Zachgo S."/>
            <person name="Langdale J."/>
            <person name="Maumus F."/>
            <person name="Straeten D.V.D."/>
            <person name="Gould S.B."/>
            <person name="Rensing S.A."/>
        </authorList>
    </citation>
    <scope>NUCLEOTIDE SEQUENCE [LARGE SCALE GENOMIC DNA]</scope>
    <source>
        <strain evidence="3 4">S276</strain>
    </source>
</reference>
<feature type="coiled-coil region" evidence="1">
    <location>
        <begin position="18"/>
        <end position="94"/>
    </location>
</feature>
<comment type="caution">
    <text evidence="3">The sequence shown here is derived from an EMBL/GenBank/DDBJ whole genome shotgun (WGS) entry which is preliminary data.</text>
</comment>
<evidence type="ECO:0000313" key="3">
    <source>
        <dbReference type="EMBL" id="GBG64771.1"/>
    </source>
</evidence>
<evidence type="ECO:0000256" key="2">
    <source>
        <dbReference type="SAM" id="MobiDB-lite"/>
    </source>
</evidence>
<protein>
    <submittedName>
        <fullName evidence="3">Uncharacterized protein</fullName>
    </submittedName>
</protein>
<keyword evidence="1" id="KW-0175">Coiled coil</keyword>
<organism evidence="3 4">
    <name type="scientific">Chara braunii</name>
    <name type="common">Braun's stonewort</name>
    <dbReference type="NCBI Taxonomy" id="69332"/>
    <lineage>
        <taxon>Eukaryota</taxon>
        <taxon>Viridiplantae</taxon>
        <taxon>Streptophyta</taxon>
        <taxon>Charophyceae</taxon>
        <taxon>Charales</taxon>
        <taxon>Characeae</taxon>
        <taxon>Chara</taxon>
    </lineage>
</organism>
<keyword evidence="4" id="KW-1185">Reference proteome</keyword>
<gene>
    <name evidence="3" type="ORF">CBR_g46727</name>
</gene>